<accession>A0A450X4E6</accession>
<dbReference type="Pfam" id="PF01863">
    <property type="entry name" value="YgjP-like"/>
    <property type="match status" value="1"/>
</dbReference>
<dbReference type="Gene3D" id="3.30.2010.10">
    <property type="entry name" value="Metalloproteases ('zincins'), catalytic domain"/>
    <property type="match status" value="1"/>
</dbReference>
<proteinExistence type="predicted"/>
<protein>
    <recommendedName>
        <fullName evidence="1">YgjP-like metallopeptidase domain-containing protein</fullName>
    </recommendedName>
</protein>
<evidence type="ECO:0000259" key="1">
    <source>
        <dbReference type="Pfam" id="PF01863"/>
    </source>
</evidence>
<feature type="domain" description="YgjP-like metallopeptidase" evidence="1">
    <location>
        <begin position="34"/>
        <end position="237"/>
    </location>
</feature>
<gene>
    <name evidence="2" type="ORF">BECKLFY1418C_GA0070996_11701</name>
</gene>
<dbReference type="InterPro" id="IPR053136">
    <property type="entry name" value="UTP_pyrophosphatase-like"/>
</dbReference>
<reference evidence="2" key="1">
    <citation type="submission" date="2019-02" db="EMBL/GenBank/DDBJ databases">
        <authorList>
            <person name="Gruber-Vodicka R. H."/>
            <person name="Seah K. B. B."/>
        </authorList>
    </citation>
    <scope>NUCLEOTIDE SEQUENCE</scope>
    <source>
        <strain evidence="2">BECK_BY7</strain>
    </source>
</reference>
<dbReference type="PANTHER" id="PTHR30399:SF1">
    <property type="entry name" value="UTP PYROPHOSPHATASE"/>
    <property type="match status" value="1"/>
</dbReference>
<organism evidence="2">
    <name type="scientific">Candidatus Kentrum sp. LFY</name>
    <dbReference type="NCBI Taxonomy" id="2126342"/>
    <lineage>
        <taxon>Bacteria</taxon>
        <taxon>Pseudomonadati</taxon>
        <taxon>Pseudomonadota</taxon>
        <taxon>Gammaproteobacteria</taxon>
        <taxon>Candidatus Kentrum</taxon>
    </lineage>
</organism>
<dbReference type="CDD" id="cd07344">
    <property type="entry name" value="M48_yhfN_like"/>
    <property type="match status" value="1"/>
</dbReference>
<dbReference type="EMBL" id="CAADFN010000170">
    <property type="protein sequence ID" value="VFK24179.1"/>
    <property type="molecule type" value="Genomic_DNA"/>
</dbReference>
<dbReference type="InterPro" id="IPR002725">
    <property type="entry name" value="YgjP-like_metallopeptidase"/>
</dbReference>
<dbReference type="AlphaFoldDB" id="A0A450X4E6"/>
<evidence type="ECO:0000313" key="2">
    <source>
        <dbReference type="EMBL" id="VFK24179.1"/>
    </source>
</evidence>
<sequence>MQSSHSHIKQHDGWVSFAGGERVPYTLYRMPRRKRVHLVISDEGRLQVRAPRGFTRSEAEKALRSRDAWVLDGLRRARISRSERPMLWTGTRLPFLDENLCLTVREGSEPSVSRKEDTLYVCISAATEQDIRESLGYWYRGEAKSYLPRRLAALAEYMGARPVRVSIRSQKTRWGSCSGKGHISLNWRLMLLPTQLTDYVLVHELCHLRHLNHSPKFWALMRQSIPDCKERRARLSRIRSRLIL</sequence>
<name>A0A450X4E6_9GAMM</name>
<dbReference type="PANTHER" id="PTHR30399">
    <property type="entry name" value="UNCHARACTERIZED PROTEIN YGJP"/>
    <property type="match status" value="1"/>
</dbReference>